<dbReference type="AlphaFoldDB" id="A0A437QSC0"/>
<protein>
    <submittedName>
        <fullName evidence="2">ACT domain-containing protein</fullName>
    </submittedName>
</protein>
<comment type="caution">
    <text evidence="2">The sequence shown here is derived from an EMBL/GenBank/DDBJ whole genome shotgun (WGS) entry which is preliminary data.</text>
</comment>
<dbReference type="Pfam" id="PF13840">
    <property type="entry name" value="ACT_7"/>
    <property type="match status" value="1"/>
</dbReference>
<dbReference type="Proteomes" id="UP000283077">
    <property type="component" value="Unassembled WGS sequence"/>
</dbReference>
<dbReference type="InterPro" id="IPR045865">
    <property type="entry name" value="ACT-like_dom_sf"/>
</dbReference>
<feature type="domain" description="CASTOR ACT" evidence="1">
    <location>
        <begin position="66"/>
        <end position="124"/>
    </location>
</feature>
<evidence type="ECO:0000259" key="1">
    <source>
        <dbReference type="Pfam" id="PF13840"/>
    </source>
</evidence>
<dbReference type="Gene3D" id="3.30.2130.10">
    <property type="entry name" value="VC0802-like"/>
    <property type="match status" value="1"/>
</dbReference>
<dbReference type="OrthoDB" id="5767464at2"/>
<keyword evidence="3" id="KW-1185">Reference proteome</keyword>
<dbReference type="SUPFAM" id="SSF55021">
    <property type="entry name" value="ACT-like"/>
    <property type="match status" value="1"/>
</dbReference>
<accession>A0A437QSC0</accession>
<evidence type="ECO:0000313" key="2">
    <source>
        <dbReference type="EMBL" id="RVU37395.1"/>
    </source>
</evidence>
<dbReference type="EMBL" id="SACS01000010">
    <property type="protein sequence ID" value="RVU37395.1"/>
    <property type="molecule type" value="Genomic_DNA"/>
</dbReference>
<name>A0A437QSC0_9GAMM</name>
<organism evidence="2 3">
    <name type="scientific">Rheinheimera riviphila</name>
    <dbReference type="NCBI Taxonomy" id="1834037"/>
    <lineage>
        <taxon>Bacteria</taxon>
        <taxon>Pseudomonadati</taxon>
        <taxon>Pseudomonadota</taxon>
        <taxon>Gammaproteobacteria</taxon>
        <taxon>Chromatiales</taxon>
        <taxon>Chromatiaceae</taxon>
        <taxon>Rheinheimera</taxon>
    </lineage>
</organism>
<gene>
    <name evidence="2" type="ORF">EOE67_10975</name>
</gene>
<proteinExistence type="predicted"/>
<dbReference type="InterPro" id="IPR027795">
    <property type="entry name" value="CASTOR_ACT_dom"/>
</dbReference>
<reference evidence="2 3" key="1">
    <citation type="submission" date="2019-01" db="EMBL/GenBank/DDBJ databases">
        <authorList>
            <person name="Chen W.-M."/>
        </authorList>
    </citation>
    <scope>NUCLEOTIDE SEQUENCE [LARGE SCALE GENOMIC DNA]</scope>
    <source>
        <strain evidence="2 3">KYPC3</strain>
    </source>
</reference>
<evidence type="ECO:0000313" key="3">
    <source>
        <dbReference type="Proteomes" id="UP000283077"/>
    </source>
</evidence>
<dbReference type="RefSeq" id="WP_127699122.1">
    <property type="nucleotide sequence ID" value="NZ_SACS01000010.1"/>
</dbReference>
<sequence>MIPESTRQVIRDSDFYLEPDIFYFVEAQSIGNPELHRLVCRDDKEITVVTTQAGLADLVIKAQNKEQWRLLVINCANPFYCVGFLQSIASAMTAAGLDILLVSTFSRDYVFVKNQQTEQAVAVLLDIGFVKR</sequence>